<reference evidence="2 3" key="1">
    <citation type="submission" date="2024-03" db="EMBL/GenBank/DDBJ databases">
        <title>Bacilli Hybrid Assemblies.</title>
        <authorList>
            <person name="Kovac J."/>
        </authorList>
    </citation>
    <scope>NUCLEOTIDE SEQUENCE [LARGE SCALE GENOMIC DNA]</scope>
    <source>
        <strain evidence="2 3">FSL M8-0022</strain>
    </source>
</reference>
<comment type="caution">
    <text evidence="2">The sequence shown here is derived from an EMBL/GenBank/DDBJ whole genome shotgun (WGS) entry which is preliminary data.</text>
</comment>
<evidence type="ECO:0000256" key="1">
    <source>
        <dbReference type="SAM" id="Coils"/>
    </source>
</evidence>
<evidence type="ECO:0000313" key="3">
    <source>
        <dbReference type="Proteomes" id="UP001459714"/>
    </source>
</evidence>
<protein>
    <submittedName>
        <fullName evidence="2">Uncharacterized protein</fullName>
    </submittedName>
</protein>
<organism evidence="2 3">
    <name type="scientific">Caldifermentibacillus hisashii</name>
    <dbReference type="NCBI Taxonomy" id="996558"/>
    <lineage>
        <taxon>Bacteria</taxon>
        <taxon>Bacillati</taxon>
        <taxon>Bacillota</taxon>
        <taxon>Bacilli</taxon>
        <taxon>Bacillales</taxon>
        <taxon>Bacillaceae</taxon>
        <taxon>Caldifermentibacillus</taxon>
    </lineage>
</organism>
<feature type="coiled-coil region" evidence="1">
    <location>
        <begin position="57"/>
        <end position="84"/>
    </location>
</feature>
<accession>A0ABU9K5T3</accession>
<sequence length="88" mass="10145">MSAILKNGSFDVLKVSEINNIQTSLIGQNEPITKRYEALKEQLEIALKTKDQAISYNAFLENQLYKAREEIKRLNEEINELVQKGYNV</sequence>
<keyword evidence="3" id="KW-1185">Reference proteome</keyword>
<gene>
    <name evidence="2" type="ORF">NST17_21180</name>
</gene>
<dbReference type="EMBL" id="JBBYAK010000004">
    <property type="protein sequence ID" value="MEL3959671.1"/>
    <property type="molecule type" value="Genomic_DNA"/>
</dbReference>
<proteinExistence type="predicted"/>
<dbReference type="RefSeq" id="WP_342021251.1">
    <property type="nucleotide sequence ID" value="NZ_JBBYAK010000004.1"/>
</dbReference>
<dbReference type="Proteomes" id="UP001459714">
    <property type="component" value="Unassembled WGS sequence"/>
</dbReference>
<keyword evidence="1" id="KW-0175">Coiled coil</keyword>
<name>A0ABU9K5T3_9BACI</name>
<evidence type="ECO:0000313" key="2">
    <source>
        <dbReference type="EMBL" id="MEL3959671.1"/>
    </source>
</evidence>